<proteinExistence type="predicted"/>
<accession>A0A934S549</accession>
<protein>
    <submittedName>
        <fullName evidence="1">Uncharacterized protein</fullName>
    </submittedName>
</protein>
<evidence type="ECO:0000313" key="2">
    <source>
        <dbReference type="Proteomes" id="UP000603141"/>
    </source>
</evidence>
<dbReference type="EMBL" id="JAENIJ010000004">
    <property type="protein sequence ID" value="MBK1881430.1"/>
    <property type="molecule type" value="Genomic_DNA"/>
</dbReference>
<gene>
    <name evidence="1" type="ORF">JIN85_03320</name>
</gene>
<keyword evidence="2" id="KW-1185">Reference proteome</keyword>
<dbReference type="AlphaFoldDB" id="A0A934S549"/>
<reference evidence="1" key="1">
    <citation type="submission" date="2021-01" db="EMBL/GenBank/DDBJ databases">
        <title>Modified the classification status of verrucomicrobia.</title>
        <authorList>
            <person name="Feng X."/>
        </authorList>
    </citation>
    <scope>NUCLEOTIDE SEQUENCE</scope>
    <source>
        <strain evidence="1">KCTC 22041</strain>
    </source>
</reference>
<dbReference type="RefSeq" id="WP_200267637.1">
    <property type="nucleotide sequence ID" value="NZ_JAENIJ010000004.1"/>
</dbReference>
<sequence>MEKANYIPKTWNLPDAIRIRLGESIGKQRLMNEQGHLLLLLHQVPQVEEDEIRQPMVIWRNPEGEWKSAPLGGGLTGLEAHIASYRTAIHLLDEKVEAAKTAREYFDVMRVVHPLQRATRNMANAIQATRQALPDHTRVITLRDQAADLDRAIELVAADAKAGMDFTMAESANQQAHAAHVANEEARRLNKLAAFFPATCHDCCGVRHESARVRLSQSGFLDCPGRRDGAWISGSPVSGFQGNQKSLIALPFLCHAQHRWLFG</sequence>
<name>A0A934S549_9BACT</name>
<dbReference type="Proteomes" id="UP000603141">
    <property type="component" value="Unassembled WGS sequence"/>
</dbReference>
<comment type="caution">
    <text evidence="1">The sequence shown here is derived from an EMBL/GenBank/DDBJ whole genome shotgun (WGS) entry which is preliminary data.</text>
</comment>
<organism evidence="1 2">
    <name type="scientific">Luteolibacter pohnpeiensis</name>
    <dbReference type="NCBI Taxonomy" id="454153"/>
    <lineage>
        <taxon>Bacteria</taxon>
        <taxon>Pseudomonadati</taxon>
        <taxon>Verrucomicrobiota</taxon>
        <taxon>Verrucomicrobiia</taxon>
        <taxon>Verrucomicrobiales</taxon>
        <taxon>Verrucomicrobiaceae</taxon>
        <taxon>Luteolibacter</taxon>
    </lineage>
</organism>
<evidence type="ECO:0000313" key="1">
    <source>
        <dbReference type="EMBL" id="MBK1881430.1"/>
    </source>
</evidence>